<evidence type="ECO:0000256" key="1">
    <source>
        <dbReference type="SAM" id="MobiDB-lite"/>
    </source>
</evidence>
<accession>A0A0J1BDL0</accession>
<protein>
    <submittedName>
        <fullName evidence="2">Uncharacterized protein</fullName>
    </submittedName>
</protein>
<gene>
    <name evidence="2" type="ORF">RISK_003309</name>
</gene>
<dbReference type="AlphaFoldDB" id="A0A0J1BDL0"/>
<feature type="compositionally biased region" description="Polar residues" evidence="1">
    <location>
        <begin position="10"/>
        <end position="23"/>
    </location>
</feature>
<keyword evidence="3" id="KW-1185">Reference proteome</keyword>
<sequence>MLMRDRNLRTPETLQPQRLNSPGQAWAVKRLALTRKMRR</sequence>
<feature type="region of interest" description="Disordered" evidence="1">
    <location>
        <begin position="1"/>
        <end position="24"/>
    </location>
</feature>
<name>A0A0J1BDL0_RHOIS</name>
<evidence type="ECO:0000313" key="2">
    <source>
        <dbReference type="EMBL" id="KLU04687.1"/>
    </source>
</evidence>
<evidence type="ECO:0000313" key="3">
    <source>
        <dbReference type="Proteomes" id="UP000036367"/>
    </source>
</evidence>
<organism evidence="2 3">
    <name type="scientific">Rhodopirellula islandica</name>
    <dbReference type="NCBI Taxonomy" id="595434"/>
    <lineage>
        <taxon>Bacteria</taxon>
        <taxon>Pseudomonadati</taxon>
        <taxon>Planctomycetota</taxon>
        <taxon>Planctomycetia</taxon>
        <taxon>Pirellulales</taxon>
        <taxon>Pirellulaceae</taxon>
        <taxon>Rhodopirellula</taxon>
    </lineage>
</organism>
<proteinExistence type="predicted"/>
<reference evidence="2" key="1">
    <citation type="submission" date="2015-05" db="EMBL/GenBank/DDBJ databases">
        <title>Permanent draft genome of Rhodopirellula islandicus K833.</title>
        <authorList>
            <person name="Kizina J."/>
            <person name="Richter M."/>
            <person name="Glockner F.O."/>
            <person name="Harder J."/>
        </authorList>
    </citation>
    <scope>NUCLEOTIDE SEQUENCE [LARGE SCALE GENOMIC DNA]</scope>
    <source>
        <strain evidence="2">K833</strain>
    </source>
</reference>
<dbReference type="Proteomes" id="UP000036367">
    <property type="component" value="Unassembled WGS sequence"/>
</dbReference>
<comment type="caution">
    <text evidence="2">The sequence shown here is derived from an EMBL/GenBank/DDBJ whole genome shotgun (WGS) entry which is preliminary data.</text>
</comment>
<dbReference type="EMBL" id="LECT01000026">
    <property type="protein sequence ID" value="KLU04687.1"/>
    <property type="molecule type" value="Genomic_DNA"/>
</dbReference>